<feature type="transmembrane region" description="Helical" evidence="2">
    <location>
        <begin position="147"/>
        <end position="165"/>
    </location>
</feature>
<feature type="region of interest" description="Disordered" evidence="1">
    <location>
        <begin position="88"/>
        <end position="120"/>
    </location>
</feature>
<proteinExistence type="predicted"/>
<protein>
    <submittedName>
        <fullName evidence="5">Uncharacterized protein</fullName>
    </submittedName>
</protein>
<dbReference type="Pfam" id="PF24871">
    <property type="entry name" value="Piezo_TM1-24"/>
    <property type="match status" value="3"/>
</dbReference>
<feature type="transmembrane region" description="Helical" evidence="2">
    <location>
        <begin position="694"/>
        <end position="712"/>
    </location>
</feature>
<feature type="compositionally biased region" description="Acidic residues" evidence="1">
    <location>
        <begin position="88"/>
        <end position="116"/>
    </location>
</feature>
<reference evidence="5" key="2">
    <citation type="submission" date="2025-09" db="UniProtKB">
        <authorList>
            <consortium name="Ensembl"/>
        </authorList>
    </citation>
    <scope>IDENTIFICATION</scope>
</reference>
<evidence type="ECO:0000313" key="6">
    <source>
        <dbReference type="Proteomes" id="UP000261520"/>
    </source>
</evidence>
<feature type="transmembrane region" description="Helical" evidence="2">
    <location>
        <begin position="645"/>
        <end position="665"/>
    </location>
</feature>
<reference evidence="5" key="1">
    <citation type="submission" date="2025-08" db="UniProtKB">
        <authorList>
            <consortium name="Ensembl"/>
        </authorList>
    </citation>
    <scope>IDENTIFICATION</scope>
</reference>
<dbReference type="STRING" id="409849.ENSPMGP00000016439"/>
<dbReference type="Pfam" id="PF15917">
    <property type="entry name" value="Piezo_TM25-28"/>
    <property type="match status" value="1"/>
</dbReference>
<feature type="transmembrane region" description="Helical" evidence="2">
    <location>
        <begin position="448"/>
        <end position="465"/>
    </location>
</feature>
<sequence>TILHCTTLYYTIHLLLNFFLSLSSTGHTGRFISAVFCTGLLFVLAHVCFQTVLFTYPPLDTVLGDNCSQWDTVSRQIGLSRYAAQMEDSEEEDAEDAEDAEDTEDAEDGLSEDEEVSAGTRAKQLAERLKSTACRVLRDLGITLPSAFSAIYFLLFVGVCTWWACHLPISHLGFNALCVMVGFFTAGHMVCLYVYQSSLSQAVFPPSSLWARLFGLKDIIISGNCSSAFELSLNSGHDWPVYANPGVLFLLYITITTVLKTGAIGAIFISLFKPFSHKSESPFFLLGRVVMQQSYVCALIAMMVWSITYHSWLTFVLLLWACLIWILRARRHAATLCSPFILLYGLALCCLQYVWAMDLQPELPSTVGNMSLRQLGLERLLFTLTFWLLLRQSVKENFSRKRNMAAPLQEVTTGDDSCFFVFRTEGGTGSESVLKVLGGMVMCCWAKYWIYVCGGMFIMVSFAGKLVGYKIIYMLLFLLCLCLYQVYYSLWRRLLKIFWWLVVAYTMLVLIAIYTYQFEDFPGYWMHFTGFTEEQLAAVGLETFALSELFSSILIPGFFLLACILQLHYFHTPFMRITDLENVTPRYHETAGACCTDGGGGGFEEDDENLETESEGTTNKWGLVMDRLLVLSRKFSDILTKAQGFLWRLLELHIIKMVAFFSVWVSLEEPSVMNLVLVVLWSLAMPYSRFRPMASCLSTVWVCVIIMCKMLYQLSVVNPAEYSSNCTLPLTNETNLLAEEMLNSTLFKEPVDPARWFGIRKEYFLLFVSFQNHLIVLMLLVFEATVYRHQTHHYKQLQCSPPTIPALFPSATRDTLDQGLLPCIKYLLNYSFYKFGLEICFLMTVNVIGQRMNFLVIIHGCWLVAILVRRRRAAIAQIWPRYCLFLSIFMIYQYLLCVGIPPALCLDYPWRWNTPVLMNSALIKWIYLPDFYTIPNSRNLIADFVLLMCASQQWKVFECERVEEWMVLAGENTDDSEPMEGRLFNPAPNFINCRSYLDMAKVLVFRYFFWFVLSVVFITGATRISAFGLGYLLACFFFLLFGTKLLLKPSRTRLTLWDCLIIYNVAVIISKNMLSVSTCGNCFYYSGMQKNFCWVIQLFSLVCTVKGYYDRKSCSGCSLPVEEAGIIWDGICFLCLLLQRRVFLSFYFLHVRAELQASARQASRGFELFKASIIKNIKYYQQLEQKSLSQLKRS</sequence>
<keyword evidence="2" id="KW-0812">Transmembrane</keyword>
<feature type="domain" description="Piezo TM1-24" evidence="4">
    <location>
        <begin position="277"/>
        <end position="576"/>
    </location>
</feature>
<dbReference type="Proteomes" id="UP000261520">
    <property type="component" value="Unplaced"/>
</dbReference>
<feature type="transmembrane region" description="Helical" evidence="2">
    <location>
        <begin position="497"/>
        <end position="516"/>
    </location>
</feature>
<feature type="transmembrane region" description="Helical" evidence="2">
    <location>
        <begin position="172"/>
        <end position="195"/>
    </location>
</feature>
<dbReference type="InterPro" id="IPR056769">
    <property type="entry name" value="Piezo_TM1-24"/>
</dbReference>
<feature type="transmembrane region" description="Helical" evidence="2">
    <location>
        <begin position="549"/>
        <end position="570"/>
    </location>
</feature>
<keyword evidence="6" id="KW-1185">Reference proteome</keyword>
<dbReference type="GO" id="GO:0016020">
    <property type="term" value="C:membrane"/>
    <property type="evidence" value="ECO:0007669"/>
    <property type="project" value="InterPro"/>
</dbReference>
<evidence type="ECO:0000259" key="3">
    <source>
        <dbReference type="Pfam" id="PF15917"/>
    </source>
</evidence>
<dbReference type="PANTHER" id="PTHR47049:SF5">
    <property type="entry name" value="PIEZO-TYPE MECHANOSENSITIVE ION CHANNEL COMPONENT"/>
    <property type="match status" value="1"/>
</dbReference>
<feature type="domain" description="Piezo TM1-24" evidence="4">
    <location>
        <begin position="89"/>
        <end position="261"/>
    </location>
</feature>
<feature type="transmembrane region" description="Helical" evidence="2">
    <location>
        <begin position="910"/>
        <end position="928"/>
    </location>
</feature>
<dbReference type="InterPro" id="IPR031805">
    <property type="entry name" value="Piezo_TM25-28"/>
</dbReference>
<dbReference type="InterPro" id="IPR027272">
    <property type="entry name" value="Piezo"/>
</dbReference>
<evidence type="ECO:0000256" key="2">
    <source>
        <dbReference type="SAM" id="Phobius"/>
    </source>
</evidence>
<feature type="transmembrane region" description="Helical" evidence="2">
    <location>
        <begin position="249"/>
        <end position="271"/>
    </location>
</feature>
<feature type="transmembrane region" description="Helical" evidence="2">
    <location>
        <begin position="471"/>
        <end position="490"/>
    </location>
</feature>
<dbReference type="GO" id="GO:0008381">
    <property type="term" value="F:mechanosensitive monoatomic ion channel activity"/>
    <property type="evidence" value="ECO:0007669"/>
    <property type="project" value="InterPro"/>
</dbReference>
<feature type="transmembrane region" description="Helical" evidence="2">
    <location>
        <begin position="309"/>
        <end position="327"/>
    </location>
</feature>
<dbReference type="Ensembl" id="ENSPMGT00000017555.1">
    <property type="protein sequence ID" value="ENSPMGP00000016439.1"/>
    <property type="gene ID" value="ENSPMGG00000013506.1"/>
</dbReference>
<evidence type="ECO:0000256" key="1">
    <source>
        <dbReference type="SAM" id="MobiDB-lite"/>
    </source>
</evidence>
<evidence type="ECO:0000259" key="4">
    <source>
        <dbReference type="Pfam" id="PF24871"/>
    </source>
</evidence>
<feature type="domain" description="Piezo TM25-28" evidence="3">
    <location>
        <begin position="978"/>
        <end position="1193"/>
    </location>
</feature>
<keyword evidence="2" id="KW-1133">Transmembrane helix</keyword>
<feature type="transmembrane region" description="Helical" evidence="2">
    <location>
        <begin position="1004"/>
        <end position="1022"/>
    </location>
</feature>
<dbReference type="AlphaFoldDB" id="A0A3B4AIJ8"/>
<feature type="transmembrane region" description="Helical" evidence="2">
    <location>
        <begin position="1028"/>
        <end position="1047"/>
    </location>
</feature>
<accession>A0A3B4AIJ8</accession>
<evidence type="ECO:0000313" key="5">
    <source>
        <dbReference type="Ensembl" id="ENSPMGP00000016439.1"/>
    </source>
</evidence>
<feature type="transmembrane region" description="Helical" evidence="2">
    <location>
        <begin position="882"/>
        <end position="904"/>
    </location>
</feature>
<feature type="transmembrane region" description="Helical" evidence="2">
    <location>
        <begin position="854"/>
        <end position="870"/>
    </location>
</feature>
<keyword evidence="2" id="KW-0472">Membrane</keyword>
<name>A0A3B4AIJ8_9GOBI</name>
<feature type="transmembrane region" description="Helical" evidence="2">
    <location>
        <begin position="375"/>
        <end position="394"/>
    </location>
</feature>
<feature type="transmembrane region" description="Helical" evidence="2">
    <location>
        <begin position="334"/>
        <end position="355"/>
    </location>
</feature>
<feature type="transmembrane region" description="Helical" evidence="2">
    <location>
        <begin position="31"/>
        <end position="56"/>
    </location>
</feature>
<dbReference type="PANTHER" id="PTHR47049">
    <property type="entry name" value="PIEZO-TYPE MECHANOSENSITIVE ION CHANNEL HOMOLOG"/>
    <property type="match status" value="1"/>
</dbReference>
<feature type="domain" description="Piezo TM1-24" evidence="4">
    <location>
        <begin position="8"/>
        <end position="83"/>
    </location>
</feature>
<organism evidence="5 6">
    <name type="scientific">Periophthalmus magnuspinnatus</name>
    <dbReference type="NCBI Taxonomy" id="409849"/>
    <lineage>
        <taxon>Eukaryota</taxon>
        <taxon>Metazoa</taxon>
        <taxon>Chordata</taxon>
        <taxon>Craniata</taxon>
        <taxon>Vertebrata</taxon>
        <taxon>Euteleostomi</taxon>
        <taxon>Actinopterygii</taxon>
        <taxon>Neopterygii</taxon>
        <taxon>Teleostei</taxon>
        <taxon>Neoteleostei</taxon>
        <taxon>Acanthomorphata</taxon>
        <taxon>Gobiaria</taxon>
        <taxon>Gobiiformes</taxon>
        <taxon>Gobioidei</taxon>
        <taxon>Gobiidae</taxon>
        <taxon>Oxudercinae</taxon>
        <taxon>Periophthalmus</taxon>
    </lineage>
</organism>
<feature type="transmembrane region" description="Helical" evidence="2">
    <location>
        <begin position="763"/>
        <end position="782"/>
    </location>
</feature>
<feature type="transmembrane region" description="Helical" evidence="2">
    <location>
        <begin position="6"/>
        <end position="24"/>
    </location>
</feature>